<dbReference type="AlphaFoldDB" id="A0A6I6MM53"/>
<keyword evidence="3" id="KW-1185">Reference proteome</keyword>
<dbReference type="InterPro" id="IPR036188">
    <property type="entry name" value="FAD/NAD-bd_sf"/>
</dbReference>
<dbReference type="PANTHER" id="PTHR42923:SF46">
    <property type="entry name" value="AMINE OXIDASE"/>
    <property type="match status" value="1"/>
</dbReference>
<dbReference type="KEGG" id="tsv:DSM104635_03405"/>
<evidence type="ECO:0000313" key="3">
    <source>
        <dbReference type="Proteomes" id="UP000431269"/>
    </source>
</evidence>
<protein>
    <submittedName>
        <fullName evidence="2">Protoporphyrinogen oxidase</fullName>
        <ecNumber evidence="2">1.3.3.4</ecNumber>
    </submittedName>
</protein>
<reference evidence="3" key="1">
    <citation type="submission" date="2019-12" db="EMBL/GenBank/DDBJ databases">
        <title>Complete genome of Terracaulis silvestris 0127_4.</title>
        <authorList>
            <person name="Vieira S."/>
            <person name="Riedel T."/>
            <person name="Sproer C."/>
            <person name="Pascual J."/>
            <person name="Boedeker C."/>
            <person name="Overmann J."/>
        </authorList>
    </citation>
    <scope>NUCLEOTIDE SEQUENCE [LARGE SCALE GENOMIC DNA]</scope>
    <source>
        <strain evidence="3">0127_4</strain>
    </source>
</reference>
<dbReference type="SUPFAM" id="SSF51905">
    <property type="entry name" value="FAD/NAD(P)-binding domain"/>
    <property type="match status" value="1"/>
</dbReference>
<organism evidence="2 3">
    <name type="scientific">Terricaulis silvestris</name>
    <dbReference type="NCBI Taxonomy" id="2686094"/>
    <lineage>
        <taxon>Bacteria</taxon>
        <taxon>Pseudomonadati</taxon>
        <taxon>Pseudomonadota</taxon>
        <taxon>Alphaproteobacteria</taxon>
        <taxon>Caulobacterales</taxon>
        <taxon>Caulobacteraceae</taxon>
        <taxon>Terricaulis</taxon>
    </lineage>
</organism>
<evidence type="ECO:0000259" key="1">
    <source>
        <dbReference type="Pfam" id="PF01593"/>
    </source>
</evidence>
<accession>A0A6I6MM53</accession>
<sequence length="428" mass="48030">MAKVIVIGAGPMGLAAAYEALKRGHEVDLLEASDRPGGMAAHFDFDGLSIERFYHFCCLSDRDTIALLDELGLNGALQWVSTKMGYFVDGKLYRWGDPFALLTFPKLGLVDKIRYGVQVFLSTKRSDWQRLDKISAKKWFTEWLGEDLYNKLWRPLLELKFYELTDKISAAWVWQRIKRLGNSRKSLLEERLGYIEGGSETLVKALVGAIENKGGRIRLKTPAKTFLIENGAVRGVETASGETIAADFVVSTAPMPLVPGMLSQAPELRPAYERMDNVGVVCVLHKLKRSVSDNFWINISDPDFEIPGLVEFSNLRPLANTVVYVPYYMPATQPKWGWSDEQFVAESWGYLKRINPALADDDRLASHVGRLRYAQPVCEVGFAELIPPAQTPIKGLQIADTCFYYPEDRGVSESIRYARNMIAEMGAA</sequence>
<dbReference type="Proteomes" id="UP000431269">
    <property type="component" value="Chromosome"/>
</dbReference>
<dbReference type="NCBIfam" id="NF005560">
    <property type="entry name" value="PRK07233.1"/>
    <property type="match status" value="1"/>
</dbReference>
<dbReference type="RefSeq" id="WP_158767327.1">
    <property type="nucleotide sequence ID" value="NZ_CP047045.1"/>
</dbReference>
<dbReference type="PRINTS" id="PR00419">
    <property type="entry name" value="ADXRDTASE"/>
</dbReference>
<dbReference type="Gene3D" id="3.50.50.60">
    <property type="entry name" value="FAD/NAD(P)-binding domain"/>
    <property type="match status" value="1"/>
</dbReference>
<name>A0A6I6MM53_9CAUL</name>
<dbReference type="EC" id="1.3.3.4" evidence="2"/>
<dbReference type="InterPro" id="IPR002937">
    <property type="entry name" value="Amino_oxidase"/>
</dbReference>
<evidence type="ECO:0000313" key="2">
    <source>
        <dbReference type="EMBL" id="QGZ96545.1"/>
    </source>
</evidence>
<dbReference type="InterPro" id="IPR050464">
    <property type="entry name" value="Zeta_carotene_desat/Oxidored"/>
</dbReference>
<dbReference type="GO" id="GO:0004729">
    <property type="term" value="F:oxygen-dependent protoporphyrinogen oxidase activity"/>
    <property type="evidence" value="ECO:0007669"/>
    <property type="project" value="UniProtKB-EC"/>
</dbReference>
<gene>
    <name evidence="2" type="primary">hemY</name>
    <name evidence="2" type="ORF">DSM104635_03405</name>
</gene>
<keyword evidence="2" id="KW-0560">Oxidoreductase</keyword>
<proteinExistence type="predicted"/>
<dbReference type="Pfam" id="PF01593">
    <property type="entry name" value="Amino_oxidase"/>
    <property type="match status" value="1"/>
</dbReference>
<dbReference type="PANTHER" id="PTHR42923">
    <property type="entry name" value="PROTOPORPHYRINOGEN OXIDASE"/>
    <property type="match status" value="1"/>
</dbReference>
<feature type="domain" description="Amine oxidase" evidence="1">
    <location>
        <begin position="13"/>
        <end position="364"/>
    </location>
</feature>
<dbReference type="EMBL" id="CP047045">
    <property type="protein sequence ID" value="QGZ96545.1"/>
    <property type="molecule type" value="Genomic_DNA"/>
</dbReference>